<comment type="similarity">
    <text evidence="3">Belongs to the radical SAM superfamily. NifB family.</text>
</comment>
<comment type="caution">
    <text evidence="13">The sequence shown here is derived from an EMBL/GenBank/DDBJ whole genome shotgun (WGS) entry which is preliminary data.</text>
</comment>
<dbReference type="AlphaFoldDB" id="A0A7J3JSY4"/>
<evidence type="ECO:0000256" key="5">
    <source>
        <dbReference type="ARBA" id="ARBA00022691"/>
    </source>
</evidence>
<dbReference type="PANTHER" id="PTHR43787:SF13">
    <property type="entry name" value="FEMO COFACTOR BIOSYNTHESIS PROTEIN NIFB"/>
    <property type="match status" value="1"/>
</dbReference>
<dbReference type="InterPro" id="IPR013785">
    <property type="entry name" value="Aldolase_TIM"/>
</dbReference>
<comment type="pathway">
    <text evidence="2">Cofactor biosynthesis; Fe-Mo cofactor biosynthesis.</text>
</comment>
<gene>
    <name evidence="12" type="ORF">ENT87_08285</name>
    <name evidence="13" type="ORF">ENU30_07000</name>
</gene>
<dbReference type="SUPFAM" id="SSF102114">
    <property type="entry name" value="Radical SAM enzymes"/>
    <property type="match status" value="1"/>
</dbReference>
<evidence type="ECO:0000256" key="3">
    <source>
        <dbReference type="ARBA" id="ARBA00006804"/>
    </source>
</evidence>
<keyword evidence="4" id="KW-0004">4Fe-4S</keyword>
<feature type="domain" description="Radical SAM core" evidence="11">
    <location>
        <begin position="36"/>
        <end position="279"/>
    </location>
</feature>
<proteinExistence type="inferred from homology"/>
<accession>A0A7J3JSY4</accession>
<keyword evidence="5" id="KW-0949">S-adenosyl-L-methionine</keyword>
<dbReference type="SFLD" id="SFLDS00029">
    <property type="entry name" value="Radical_SAM"/>
    <property type="match status" value="1"/>
</dbReference>
<evidence type="ECO:0000256" key="4">
    <source>
        <dbReference type="ARBA" id="ARBA00022485"/>
    </source>
</evidence>
<dbReference type="EMBL" id="DTAI01000246">
    <property type="protein sequence ID" value="HGN37525.1"/>
    <property type="molecule type" value="Genomic_DNA"/>
</dbReference>
<keyword evidence="9" id="KW-0535">Nitrogen fixation</keyword>
<name>A0A7J3JSY4_9CREN</name>
<dbReference type="PROSITE" id="PS51918">
    <property type="entry name" value="RADICAL_SAM"/>
    <property type="match status" value="1"/>
</dbReference>
<dbReference type="GO" id="GO:0051539">
    <property type="term" value="F:4 iron, 4 sulfur cluster binding"/>
    <property type="evidence" value="ECO:0007669"/>
    <property type="project" value="UniProtKB-KW"/>
</dbReference>
<organism evidence="13">
    <name type="scientific">Ignisphaera aggregans</name>
    <dbReference type="NCBI Taxonomy" id="334771"/>
    <lineage>
        <taxon>Archaea</taxon>
        <taxon>Thermoproteota</taxon>
        <taxon>Thermoprotei</taxon>
        <taxon>Desulfurococcales</taxon>
        <taxon>Desulfurococcaceae</taxon>
        <taxon>Ignisphaera</taxon>
    </lineage>
</organism>
<comment type="cofactor">
    <cofactor evidence="1">
        <name>[4Fe-4S] cluster</name>
        <dbReference type="ChEBI" id="CHEBI:49883"/>
    </cofactor>
</comment>
<evidence type="ECO:0000259" key="11">
    <source>
        <dbReference type="PROSITE" id="PS51918"/>
    </source>
</evidence>
<dbReference type="CDD" id="cd01335">
    <property type="entry name" value="Radical_SAM"/>
    <property type="match status" value="1"/>
</dbReference>
<evidence type="ECO:0000256" key="2">
    <source>
        <dbReference type="ARBA" id="ARBA00005155"/>
    </source>
</evidence>
<keyword evidence="8" id="KW-0411">Iron-sulfur</keyword>
<sequence length="293" mass="33133">MGTHMIYNPIKLSEIVEKNVVYLSNGKIFRKYYRFRATKFYGGSSTGDIVGCNLSCKYCWSLGTNTSPAIKGIGFYVDPEEAALRLLSIASQKSFKYIRLSGGEPTIGFDHILQLLKNISKSALFDKIRFILETNGILIGYKKNYAGELSKFPFVTVRVSLKGCSPNEFNAITGAGEEFYDYQLKAIKYLFENNVDTIVAITISFCNKDSFSRLVQQLLELGEDIIDRIELEVVKLYPSIAKRLCKSKIYPWIAIDPRKNVLLRGEAIERILREGCRGNVDKDPSRSQGRLNI</sequence>
<evidence type="ECO:0000256" key="9">
    <source>
        <dbReference type="ARBA" id="ARBA00023231"/>
    </source>
</evidence>
<protein>
    <submittedName>
        <fullName evidence="13">Radical SAM protein</fullName>
    </submittedName>
</protein>
<dbReference type="Gene3D" id="3.20.20.70">
    <property type="entry name" value="Aldolase class I"/>
    <property type="match status" value="1"/>
</dbReference>
<dbReference type="GO" id="GO:0016829">
    <property type="term" value="F:lyase activity"/>
    <property type="evidence" value="ECO:0007669"/>
    <property type="project" value="UniProtKB-KW"/>
</dbReference>
<dbReference type="GO" id="GO:0046872">
    <property type="term" value="F:metal ion binding"/>
    <property type="evidence" value="ECO:0007669"/>
    <property type="project" value="UniProtKB-KW"/>
</dbReference>
<keyword evidence="7" id="KW-0408">Iron</keyword>
<dbReference type="Pfam" id="PF04055">
    <property type="entry name" value="Radical_SAM"/>
    <property type="match status" value="1"/>
</dbReference>
<evidence type="ECO:0000256" key="7">
    <source>
        <dbReference type="ARBA" id="ARBA00023004"/>
    </source>
</evidence>
<dbReference type="SFLD" id="SFLDG01067">
    <property type="entry name" value="SPASM/twitch_domain_containing"/>
    <property type="match status" value="1"/>
</dbReference>
<evidence type="ECO:0000256" key="1">
    <source>
        <dbReference type="ARBA" id="ARBA00001966"/>
    </source>
</evidence>
<dbReference type="PANTHER" id="PTHR43787">
    <property type="entry name" value="FEMO COFACTOR BIOSYNTHESIS PROTEIN NIFB-RELATED"/>
    <property type="match status" value="1"/>
</dbReference>
<keyword evidence="10" id="KW-0456">Lyase</keyword>
<evidence type="ECO:0000256" key="8">
    <source>
        <dbReference type="ARBA" id="ARBA00023014"/>
    </source>
</evidence>
<evidence type="ECO:0000256" key="6">
    <source>
        <dbReference type="ARBA" id="ARBA00022723"/>
    </source>
</evidence>
<evidence type="ECO:0000313" key="12">
    <source>
        <dbReference type="EMBL" id="HGN37525.1"/>
    </source>
</evidence>
<dbReference type="InterPro" id="IPR007197">
    <property type="entry name" value="rSAM"/>
</dbReference>
<keyword evidence="6" id="KW-0479">Metal-binding</keyword>
<reference evidence="13" key="1">
    <citation type="journal article" date="2020" name="mSystems">
        <title>Genome- and Community-Level Interaction Insights into Carbon Utilization and Element Cycling Functions of Hydrothermarchaeota in Hydrothermal Sediment.</title>
        <authorList>
            <person name="Zhou Z."/>
            <person name="Liu Y."/>
            <person name="Xu W."/>
            <person name="Pan J."/>
            <person name="Luo Z.H."/>
            <person name="Li M."/>
        </authorList>
    </citation>
    <scope>NUCLEOTIDE SEQUENCE [LARGE SCALE GENOMIC DNA]</scope>
    <source>
        <strain evidence="12">SpSt-618</strain>
        <strain evidence="13">SpSt-657</strain>
    </source>
</reference>
<evidence type="ECO:0000313" key="13">
    <source>
        <dbReference type="EMBL" id="HGQ18699.1"/>
    </source>
</evidence>
<dbReference type="EMBL" id="DTBZ01000131">
    <property type="protein sequence ID" value="HGQ18699.1"/>
    <property type="molecule type" value="Genomic_DNA"/>
</dbReference>
<dbReference type="InterPro" id="IPR058240">
    <property type="entry name" value="rSAM_sf"/>
</dbReference>
<evidence type="ECO:0000256" key="10">
    <source>
        <dbReference type="ARBA" id="ARBA00023239"/>
    </source>
</evidence>